<dbReference type="Proteomes" id="UP000465601">
    <property type="component" value="Unassembled WGS sequence"/>
</dbReference>
<feature type="non-terminal residue" evidence="1">
    <location>
        <position position="120"/>
    </location>
</feature>
<gene>
    <name evidence="1" type="ORF">F8153_09335</name>
</gene>
<dbReference type="AlphaFoldDB" id="A0A833HND1"/>
<accession>A0A833HND1</accession>
<protein>
    <submittedName>
        <fullName evidence="1">DUF3795 domain-containing protein</fullName>
    </submittedName>
</protein>
<evidence type="ECO:0000313" key="2">
    <source>
        <dbReference type="Proteomes" id="UP000465601"/>
    </source>
</evidence>
<name>A0A833HND1_9FIRM</name>
<organism evidence="1 2">
    <name type="scientific">Alkaliphilus serpentinus</name>
    <dbReference type="NCBI Taxonomy" id="1482731"/>
    <lineage>
        <taxon>Bacteria</taxon>
        <taxon>Bacillati</taxon>
        <taxon>Bacillota</taxon>
        <taxon>Clostridia</taxon>
        <taxon>Peptostreptococcales</taxon>
        <taxon>Natronincolaceae</taxon>
        <taxon>Alkaliphilus</taxon>
    </lineage>
</organism>
<dbReference type="OrthoDB" id="9803966at2"/>
<dbReference type="InterPro" id="IPR024227">
    <property type="entry name" value="DUF3795"/>
</dbReference>
<comment type="caution">
    <text evidence="1">The sequence shown here is derived from an EMBL/GenBank/DDBJ whole genome shotgun (WGS) entry which is preliminary data.</text>
</comment>
<proteinExistence type="predicted"/>
<dbReference type="EMBL" id="WBZB01000032">
    <property type="protein sequence ID" value="KAB3529424.1"/>
    <property type="molecule type" value="Genomic_DNA"/>
</dbReference>
<reference evidence="1 2" key="1">
    <citation type="submission" date="2019-10" db="EMBL/GenBank/DDBJ databases">
        <title>Alkaliphilus serpentinus sp. nov. and Alkaliphilus pronyensis sp. nov., two novel anaerobic alkaliphilic species isolated from the serpentinized-hosted hydrothermal field of the Prony Bay (New Caledonia).</title>
        <authorList>
            <person name="Postec A."/>
        </authorList>
    </citation>
    <scope>NUCLEOTIDE SEQUENCE [LARGE SCALE GENOMIC DNA]</scope>
    <source>
        <strain evidence="1 2">LacT</strain>
    </source>
</reference>
<sequence>MSKIVAYCGNICNDCPVLIATMANDMEMKRNLAKEYSKEDYVLNPEDINCYGCTITDKNQLFKFCMECEIRLCGLGREVENCGHCNDYPCDKLNKPFEMSAKSKETLDQINKDLKHSCNT</sequence>
<dbReference type="RefSeq" id="WP_151866087.1">
    <property type="nucleotide sequence ID" value="NZ_WBZB01000032.1"/>
</dbReference>
<dbReference type="Pfam" id="PF12675">
    <property type="entry name" value="DUF3795"/>
    <property type="match status" value="1"/>
</dbReference>
<keyword evidence="2" id="KW-1185">Reference proteome</keyword>
<evidence type="ECO:0000313" key="1">
    <source>
        <dbReference type="EMBL" id="KAB3529424.1"/>
    </source>
</evidence>